<comment type="caution">
    <text evidence="3">The sequence shown here is derived from an EMBL/GenBank/DDBJ whole genome shotgun (WGS) entry which is preliminary data.</text>
</comment>
<keyword evidence="2" id="KW-0472">Membrane</keyword>
<reference evidence="3" key="1">
    <citation type="submission" date="2023-03" db="EMBL/GenBank/DDBJ databases">
        <title>Massive genome expansion in bonnet fungi (Mycena s.s.) driven by repeated elements and novel gene families across ecological guilds.</title>
        <authorList>
            <consortium name="Lawrence Berkeley National Laboratory"/>
            <person name="Harder C.B."/>
            <person name="Miyauchi S."/>
            <person name="Viragh M."/>
            <person name="Kuo A."/>
            <person name="Thoen E."/>
            <person name="Andreopoulos B."/>
            <person name="Lu D."/>
            <person name="Skrede I."/>
            <person name="Drula E."/>
            <person name="Henrissat B."/>
            <person name="Morin E."/>
            <person name="Kohler A."/>
            <person name="Barry K."/>
            <person name="LaButti K."/>
            <person name="Morin E."/>
            <person name="Salamov A."/>
            <person name="Lipzen A."/>
            <person name="Mereny Z."/>
            <person name="Hegedus B."/>
            <person name="Baldrian P."/>
            <person name="Stursova M."/>
            <person name="Weitz H."/>
            <person name="Taylor A."/>
            <person name="Grigoriev I.V."/>
            <person name="Nagy L.G."/>
            <person name="Martin F."/>
            <person name="Kauserud H."/>
        </authorList>
    </citation>
    <scope>NUCLEOTIDE SEQUENCE</scope>
    <source>
        <strain evidence="3">CBHHK067</strain>
    </source>
</reference>
<keyword evidence="2" id="KW-0812">Transmembrane</keyword>
<evidence type="ECO:0000256" key="2">
    <source>
        <dbReference type="SAM" id="Phobius"/>
    </source>
</evidence>
<sequence>MFPSTTENAVSFHHEDRDRSDSHLDGYGKTRDDRALEEQAILPVRGGFEMQAFISKLLGWPAIVIVGQIILQTFAWGFFGFIESRGFIALPYSKAVWASSHTHTSRDDRESFSAGRASEAADDYVCRDGITPMFPFSICDSCDMHLKCAFEVFCNVELGEMRSDTKPWLFALFAVSLVRLLNSERRQLVYLY</sequence>
<feature type="compositionally biased region" description="Basic and acidic residues" evidence="1">
    <location>
        <begin position="12"/>
        <end position="29"/>
    </location>
</feature>
<gene>
    <name evidence="3" type="ORF">B0H17DRAFT_1150737</name>
</gene>
<evidence type="ECO:0000313" key="4">
    <source>
        <dbReference type="Proteomes" id="UP001221757"/>
    </source>
</evidence>
<dbReference type="AlphaFoldDB" id="A0AAD7FMD6"/>
<name>A0AAD7FMD6_MYCRO</name>
<feature type="transmembrane region" description="Helical" evidence="2">
    <location>
        <begin position="57"/>
        <end position="82"/>
    </location>
</feature>
<organism evidence="3 4">
    <name type="scientific">Mycena rosella</name>
    <name type="common">Pink bonnet</name>
    <name type="synonym">Agaricus rosellus</name>
    <dbReference type="NCBI Taxonomy" id="1033263"/>
    <lineage>
        <taxon>Eukaryota</taxon>
        <taxon>Fungi</taxon>
        <taxon>Dikarya</taxon>
        <taxon>Basidiomycota</taxon>
        <taxon>Agaricomycotina</taxon>
        <taxon>Agaricomycetes</taxon>
        <taxon>Agaricomycetidae</taxon>
        <taxon>Agaricales</taxon>
        <taxon>Marasmiineae</taxon>
        <taxon>Mycenaceae</taxon>
        <taxon>Mycena</taxon>
    </lineage>
</organism>
<proteinExistence type="predicted"/>
<dbReference type="EMBL" id="JARKIE010000555">
    <property type="protein sequence ID" value="KAJ7628106.1"/>
    <property type="molecule type" value="Genomic_DNA"/>
</dbReference>
<evidence type="ECO:0000256" key="1">
    <source>
        <dbReference type="SAM" id="MobiDB-lite"/>
    </source>
</evidence>
<keyword evidence="4" id="KW-1185">Reference proteome</keyword>
<protein>
    <submittedName>
        <fullName evidence="3">Uncharacterized protein</fullName>
    </submittedName>
</protein>
<dbReference type="Proteomes" id="UP001221757">
    <property type="component" value="Unassembled WGS sequence"/>
</dbReference>
<feature type="region of interest" description="Disordered" evidence="1">
    <location>
        <begin position="1"/>
        <end position="29"/>
    </location>
</feature>
<accession>A0AAD7FMD6</accession>
<keyword evidence="2" id="KW-1133">Transmembrane helix</keyword>
<evidence type="ECO:0000313" key="3">
    <source>
        <dbReference type="EMBL" id="KAJ7628106.1"/>
    </source>
</evidence>